<gene>
    <name evidence="5" type="ORF">JM946_22135</name>
</gene>
<comment type="similarity">
    <text evidence="1">Belongs to the outer membrane OOP (TC 1.B.6) superfamily. OmpA family.</text>
</comment>
<evidence type="ECO:0000256" key="3">
    <source>
        <dbReference type="SAM" id="SignalP"/>
    </source>
</evidence>
<evidence type="ECO:0000313" key="6">
    <source>
        <dbReference type="Proteomes" id="UP000661077"/>
    </source>
</evidence>
<evidence type="ECO:0000313" key="5">
    <source>
        <dbReference type="EMBL" id="MBM0107449.1"/>
    </source>
</evidence>
<dbReference type="SUPFAM" id="SSF56925">
    <property type="entry name" value="OMPA-like"/>
    <property type="match status" value="1"/>
</dbReference>
<feature type="signal peptide" evidence="3">
    <location>
        <begin position="1"/>
        <end position="24"/>
    </location>
</feature>
<dbReference type="EMBL" id="JAEVLS010000005">
    <property type="protein sequence ID" value="MBM0107449.1"/>
    <property type="molecule type" value="Genomic_DNA"/>
</dbReference>
<dbReference type="InterPro" id="IPR000498">
    <property type="entry name" value="OmpA-like_TM_dom"/>
</dbReference>
<keyword evidence="2" id="KW-0812">Transmembrane</keyword>
<proteinExistence type="inferred from homology"/>
<keyword evidence="6" id="KW-1185">Reference proteome</keyword>
<keyword evidence="2" id="KW-0626">Porin</keyword>
<feature type="chain" id="PRO_5046936076" evidence="3">
    <location>
        <begin position="25"/>
        <end position="230"/>
    </location>
</feature>
<name>A0ABS1X2J0_9GAMM</name>
<accession>A0ABS1X2J0</accession>
<dbReference type="Gene3D" id="2.40.160.20">
    <property type="match status" value="1"/>
</dbReference>
<sequence>MNPKRVSVATAMIALAGMMPVAQAAQPGFYIGAHYGQADKQMDIGPFNTYAATVVYPNPVVQLTVESMTATLDTKDSGYGFFAGYRFNTHFAVEGGYVDLGNVTYRANLTGNIVGIPTTAVTNVDTESAGITVSALGVWPLSYRWEVYGRAGALFSSNDFRLFYDDIEQNPRRDAFSENDVDLLAGVGTSFSFFEIYDVRLEYQRVFDSGDKTTGEADNDIISLGITVVF</sequence>
<evidence type="ECO:0000256" key="1">
    <source>
        <dbReference type="ARBA" id="ARBA00005710"/>
    </source>
</evidence>
<organism evidence="5 6">
    <name type="scientific">Steroidobacter gossypii</name>
    <dbReference type="NCBI Taxonomy" id="2805490"/>
    <lineage>
        <taxon>Bacteria</taxon>
        <taxon>Pseudomonadati</taxon>
        <taxon>Pseudomonadota</taxon>
        <taxon>Gammaproteobacteria</taxon>
        <taxon>Steroidobacterales</taxon>
        <taxon>Steroidobacteraceae</taxon>
        <taxon>Steroidobacter</taxon>
    </lineage>
</organism>
<evidence type="ECO:0000256" key="2">
    <source>
        <dbReference type="ARBA" id="ARBA00023114"/>
    </source>
</evidence>
<dbReference type="RefSeq" id="WP_203169559.1">
    <property type="nucleotide sequence ID" value="NZ_JAEVLS010000005.1"/>
</dbReference>
<evidence type="ECO:0000259" key="4">
    <source>
        <dbReference type="Pfam" id="PF01389"/>
    </source>
</evidence>
<dbReference type="InterPro" id="IPR011250">
    <property type="entry name" value="OMP/PagP_B-barrel"/>
</dbReference>
<comment type="caution">
    <text evidence="5">The sequence shown here is derived from an EMBL/GenBank/DDBJ whole genome shotgun (WGS) entry which is preliminary data.</text>
</comment>
<keyword evidence="2" id="KW-0406">Ion transport</keyword>
<keyword evidence="3" id="KW-0732">Signal</keyword>
<feature type="domain" description="Outer membrane protein OmpA-like transmembrane" evidence="4">
    <location>
        <begin position="28"/>
        <end position="228"/>
    </location>
</feature>
<keyword evidence="2" id="KW-0813">Transport</keyword>
<dbReference type="Pfam" id="PF01389">
    <property type="entry name" value="OmpA_membrane"/>
    <property type="match status" value="1"/>
</dbReference>
<protein>
    <submittedName>
        <fullName evidence="5">Outer membrane beta-barrel protein</fullName>
    </submittedName>
</protein>
<reference evidence="5 6" key="1">
    <citation type="journal article" date="2021" name="Int. J. Syst. Evol. Microbiol.">
        <title>Steroidobacter gossypii sp. nov., isolated from soil of cotton cropping field.</title>
        <authorList>
            <person name="Huang R."/>
            <person name="Yang S."/>
            <person name="Zhen C."/>
            <person name="Liu W."/>
        </authorList>
    </citation>
    <scope>NUCLEOTIDE SEQUENCE [LARGE SCALE GENOMIC DNA]</scope>
    <source>
        <strain evidence="5 6">S1-65</strain>
    </source>
</reference>
<dbReference type="Proteomes" id="UP000661077">
    <property type="component" value="Unassembled WGS sequence"/>
</dbReference>